<keyword evidence="6" id="KW-1185">Reference proteome</keyword>
<sequence length="203" mass="21723">MATDTETRTDDQLSVTEEATSTPAPKSTATRTSPLSSGSARGRRRWPKALAAVIALAVVGATAFFGYHYFADGGDGAVSPQLRSEAIDVSSDYAIKLSSFDYRNLDANREQIDAMSTPDFAKKYSEMVAALTEIVTNGKGEATATVSHAAVETISPDAATVLLFVDQKAKNVVAPDGKLQPYRMLVTLKRSGDNWLVDNVETL</sequence>
<keyword evidence="2 4" id="KW-0472">Membrane</keyword>
<comment type="caution">
    <text evidence="5">The sequence shown here is derived from an EMBL/GenBank/DDBJ whole genome shotgun (WGS) entry which is preliminary data.</text>
</comment>
<feature type="transmembrane region" description="Helical" evidence="4">
    <location>
        <begin position="49"/>
        <end position="70"/>
    </location>
</feature>
<protein>
    <recommendedName>
        <fullName evidence="7">Mce-associated membrane protein</fullName>
    </recommendedName>
</protein>
<gene>
    <name evidence="5" type="ORF">GORHZ_138_00210</name>
</gene>
<dbReference type="Proteomes" id="UP000008363">
    <property type="component" value="Unassembled WGS sequence"/>
</dbReference>
<name>K6WHH4_9ACTN</name>
<dbReference type="RefSeq" id="WP_006335256.1">
    <property type="nucleotide sequence ID" value="NZ_BAHC01000138.1"/>
</dbReference>
<proteinExistence type="predicted"/>
<dbReference type="GO" id="GO:0016020">
    <property type="term" value="C:membrane"/>
    <property type="evidence" value="ECO:0007669"/>
    <property type="project" value="UniProtKB-SubCell"/>
</dbReference>
<evidence type="ECO:0000256" key="2">
    <source>
        <dbReference type="ARBA" id="ARBA00023136"/>
    </source>
</evidence>
<keyword evidence="4" id="KW-1133">Transmembrane helix</keyword>
<feature type="compositionally biased region" description="Low complexity" evidence="3">
    <location>
        <begin position="19"/>
        <end position="34"/>
    </location>
</feature>
<dbReference type="PANTHER" id="PTHR37042">
    <property type="entry name" value="OUTER MEMBRANE PROTEIN RV1973"/>
    <property type="match status" value="1"/>
</dbReference>
<evidence type="ECO:0000256" key="4">
    <source>
        <dbReference type="SAM" id="Phobius"/>
    </source>
</evidence>
<dbReference type="EMBL" id="BAHC01000138">
    <property type="protein sequence ID" value="GAB91607.1"/>
    <property type="molecule type" value="Genomic_DNA"/>
</dbReference>
<evidence type="ECO:0008006" key="7">
    <source>
        <dbReference type="Google" id="ProtNLM"/>
    </source>
</evidence>
<keyword evidence="4" id="KW-0812">Transmembrane</keyword>
<dbReference type="AlphaFoldDB" id="K6WHH4"/>
<reference evidence="5 6" key="1">
    <citation type="submission" date="2012-08" db="EMBL/GenBank/DDBJ databases">
        <title>Whole genome shotgun sequence of Gordonia rhizosphera NBRC 16068.</title>
        <authorList>
            <person name="Takarada H."/>
            <person name="Isaki S."/>
            <person name="Hosoyama A."/>
            <person name="Tsuchikane K."/>
            <person name="Katsumata H."/>
            <person name="Baba S."/>
            <person name="Ohji S."/>
            <person name="Yamazaki S."/>
            <person name="Fujita N."/>
        </authorList>
    </citation>
    <scope>NUCLEOTIDE SEQUENCE [LARGE SCALE GENOMIC DNA]</scope>
    <source>
        <strain evidence="5 6">NBRC 16068</strain>
    </source>
</reference>
<evidence type="ECO:0000256" key="1">
    <source>
        <dbReference type="ARBA" id="ARBA00004370"/>
    </source>
</evidence>
<accession>K6WHH4</accession>
<comment type="subcellular location">
    <subcellularLocation>
        <location evidence="1">Membrane</location>
    </subcellularLocation>
</comment>
<dbReference type="eggNOG" id="ENOG5034993">
    <property type="taxonomic scope" value="Bacteria"/>
</dbReference>
<evidence type="ECO:0000313" key="5">
    <source>
        <dbReference type="EMBL" id="GAB91607.1"/>
    </source>
</evidence>
<dbReference type="STRING" id="1108045.GORHZ_138_00210"/>
<feature type="region of interest" description="Disordered" evidence="3">
    <location>
        <begin position="1"/>
        <end position="41"/>
    </location>
</feature>
<dbReference type="PANTHER" id="PTHR37042:SF4">
    <property type="entry name" value="OUTER MEMBRANE PROTEIN RV1973"/>
    <property type="match status" value="1"/>
</dbReference>
<evidence type="ECO:0000256" key="3">
    <source>
        <dbReference type="SAM" id="MobiDB-lite"/>
    </source>
</evidence>
<organism evidence="5 6">
    <name type="scientific">Gordonia rhizosphera NBRC 16068</name>
    <dbReference type="NCBI Taxonomy" id="1108045"/>
    <lineage>
        <taxon>Bacteria</taxon>
        <taxon>Bacillati</taxon>
        <taxon>Actinomycetota</taxon>
        <taxon>Actinomycetes</taxon>
        <taxon>Mycobacteriales</taxon>
        <taxon>Gordoniaceae</taxon>
        <taxon>Gordonia</taxon>
    </lineage>
</organism>
<feature type="compositionally biased region" description="Basic and acidic residues" evidence="3">
    <location>
        <begin position="1"/>
        <end position="11"/>
    </location>
</feature>
<evidence type="ECO:0000313" key="6">
    <source>
        <dbReference type="Proteomes" id="UP000008363"/>
    </source>
</evidence>